<dbReference type="PROSITE" id="PS51257">
    <property type="entry name" value="PROKAR_LIPOPROTEIN"/>
    <property type="match status" value="1"/>
</dbReference>
<sequence>MENLKKQNLAQAGTNFMVLGCGDRIDLTTCKLLTNDQLGEITERYGSTRGEHAYIETDQVVEIGRGGFGVVSKANLANIGLVALKIIISKNSNELNESNDDFVKEVEIAIIL</sequence>
<accession>A0A2P4NYX9</accession>
<organism evidence="2 3">
    <name type="scientific">Rhizophagus irregularis (strain DAOM 181602 / DAOM 197198 / MUCL 43194)</name>
    <name type="common">Arbuscular mycorrhizal fungus</name>
    <name type="synonym">Glomus intraradices</name>
    <dbReference type="NCBI Taxonomy" id="747089"/>
    <lineage>
        <taxon>Eukaryota</taxon>
        <taxon>Fungi</taxon>
        <taxon>Fungi incertae sedis</taxon>
        <taxon>Mucoromycota</taxon>
        <taxon>Glomeromycotina</taxon>
        <taxon>Glomeromycetes</taxon>
        <taxon>Glomerales</taxon>
        <taxon>Glomeraceae</taxon>
        <taxon>Rhizophagus</taxon>
    </lineage>
</organism>
<feature type="binding site" evidence="1">
    <location>
        <position position="85"/>
    </location>
    <ligand>
        <name>ATP</name>
        <dbReference type="ChEBI" id="CHEBI:30616"/>
    </ligand>
</feature>
<dbReference type="InterPro" id="IPR017441">
    <property type="entry name" value="Protein_kinase_ATP_BS"/>
</dbReference>
<evidence type="ECO:0008006" key="4">
    <source>
        <dbReference type="Google" id="ProtNLM"/>
    </source>
</evidence>
<gene>
    <name evidence="2" type="ORF">GLOIN_2v1790603</name>
</gene>
<name>A0A2P4NYX9_RHIID</name>
<dbReference type="Gene3D" id="3.30.200.20">
    <property type="entry name" value="Phosphorylase Kinase, domain 1"/>
    <property type="match status" value="1"/>
</dbReference>
<evidence type="ECO:0000313" key="3">
    <source>
        <dbReference type="Proteomes" id="UP000018888"/>
    </source>
</evidence>
<keyword evidence="1" id="KW-0547">Nucleotide-binding</keyword>
<proteinExistence type="predicted"/>
<reference evidence="2 3" key="2">
    <citation type="journal article" date="2018" name="New Phytol.">
        <title>High intraspecific genome diversity in the model arbuscular mycorrhizal symbiont Rhizophagus irregularis.</title>
        <authorList>
            <person name="Chen E.C.H."/>
            <person name="Morin E."/>
            <person name="Beaudet D."/>
            <person name="Noel J."/>
            <person name="Yildirir G."/>
            <person name="Ndikumana S."/>
            <person name="Charron P."/>
            <person name="St-Onge C."/>
            <person name="Giorgi J."/>
            <person name="Kruger M."/>
            <person name="Marton T."/>
            <person name="Ropars J."/>
            <person name="Grigoriev I.V."/>
            <person name="Hainaut M."/>
            <person name="Henrissat B."/>
            <person name="Roux C."/>
            <person name="Martin F."/>
            <person name="Corradi N."/>
        </authorList>
    </citation>
    <scope>NUCLEOTIDE SEQUENCE [LARGE SCALE GENOMIC DNA]</scope>
    <source>
        <strain evidence="2 3">DAOM 197198</strain>
    </source>
</reference>
<protein>
    <recommendedName>
        <fullName evidence="4">Protein kinase domain-containing protein</fullName>
    </recommendedName>
</protein>
<dbReference type="AlphaFoldDB" id="A0A2P4NYX9"/>
<evidence type="ECO:0000313" key="2">
    <source>
        <dbReference type="EMBL" id="POG58288.1"/>
    </source>
</evidence>
<reference evidence="2 3" key="1">
    <citation type="journal article" date="2013" name="Proc. Natl. Acad. Sci. U.S.A.">
        <title>Genome of an arbuscular mycorrhizal fungus provides insight into the oldest plant symbiosis.</title>
        <authorList>
            <person name="Tisserant E."/>
            <person name="Malbreil M."/>
            <person name="Kuo A."/>
            <person name="Kohler A."/>
            <person name="Symeonidi A."/>
            <person name="Balestrini R."/>
            <person name="Charron P."/>
            <person name="Duensing N."/>
            <person name="Frei Dit Frey N."/>
            <person name="Gianinazzi-Pearson V."/>
            <person name="Gilbert L.B."/>
            <person name="Handa Y."/>
            <person name="Herr J.R."/>
            <person name="Hijri M."/>
            <person name="Koul R."/>
            <person name="Kawaguchi M."/>
            <person name="Krajinski F."/>
            <person name="Lammers P.J."/>
            <person name="Masclaux F.G."/>
            <person name="Murat C."/>
            <person name="Morin E."/>
            <person name="Ndikumana S."/>
            <person name="Pagni M."/>
            <person name="Petitpierre D."/>
            <person name="Requena N."/>
            <person name="Rosikiewicz P."/>
            <person name="Riley R."/>
            <person name="Saito K."/>
            <person name="San Clemente H."/>
            <person name="Shapiro H."/>
            <person name="van Tuinen D."/>
            <person name="Becard G."/>
            <person name="Bonfante P."/>
            <person name="Paszkowski U."/>
            <person name="Shachar-Hill Y.Y."/>
            <person name="Tuskan G.A."/>
            <person name="Young P.W."/>
            <person name="Sanders I.R."/>
            <person name="Henrissat B."/>
            <person name="Rensing S.A."/>
            <person name="Grigoriev I.V."/>
            <person name="Corradi N."/>
            <person name="Roux C."/>
            <person name="Martin F."/>
        </authorList>
    </citation>
    <scope>NUCLEOTIDE SEQUENCE [LARGE SCALE GENOMIC DNA]</scope>
    <source>
        <strain evidence="2 3">DAOM 197198</strain>
    </source>
</reference>
<dbReference type="EMBL" id="AUPC02000548">
    <property type="protein sequence ID" value="POG58288.1"/>
    <property type="molecule type" value="Genomic_DNA"/>
</dbReference>
<keyword evidence="1" id="KW-0067">ATP-binding</keyword>
<comment type="caution">
    <text evidence="2">The sequence shown here is derived from an EMBL/GenBank/DDBJ whole genome shotgun (WGS) entry which is preliminary data.</text>
</comment>
<dbReference type="InterPro" id="IPR011009">
    <property type="entry name" value="Kinase-like_dom_sf"/>
</dbReference>
<dbReference type="GO" id="GO:0005524">
    <property type="term" value="F:ATP binding"/>
    <property type="evidence" value="ECO:0007669"/>
    <property type="project" value="UniProtKB-UniRule"/>
</dbReference>
<keyword evidence="3" id="KW-1185">Reference proteome</keyword>
<evidence type="ECO:0000256" key="1">
    <source>
        <dbReference type="PROSITE-ProRule" id="PRU10141"/>
    </source>
</evidence>
<dbReference type="SUPFAM" id="SSF56112">
    <property type="entry name" value="Protein kinase-like (PK-like)"/>
    <property type="match status" value="1"/>
</dbReference>
<dbReference type="Proteomes" id="UP000018888">
    <property type="component" value="Unassembled WGS sequence"/>
</dbReference>
<dbReference type="PROSITE" id="PS00107">
    <property type="entry name" value="PROTEIN_KINASE_ATP"/>
    <property type="match status" value="1"/>
</dbReference>